<sequence>MRAFFWKKGANSKSKPKSKSNPSSAASSPRKKPWFFPESPSNKISHTSSDPSPIACAHPLPRPISLPESVASSGASSLSCGGSGDDAPDFIIDGYPDANTQRERKVVSVSQRIPYVPPEEKNRRYSEASVSPRASDFVPLGSDVSTSYGVNLRGGNLLSPPSSRRHQHFSLSPVHPELRSAGSGQIDGMRCPPHPLPLPPGSPNGLCSGSGLFVCSGSGTNKSEWQKGKLLGRGTFGQVYQGFNREGGHMCAIKEVTVVSDDKNSKECLRQLNHEIVLLSQLKHPNIVRYYGSELTDDRLSVFLEYVSGGSIHKLLQEYGSFNEPVIRNYTRQILSGLTYLHGRNTVHRDIKGANILVGTNGEVKLADFGMAKHISSYNAIKSFKGSPYWIAPEVVMNANGYDLSVDIWSLGCTVIEMATSKPPWSQYEGVAALFKIANSKDIPEIPDHLSTDGKNFLRLCLRRDPVTRPTAAQLLEHPFVLEQPVTRISSPKHSTSPAAASPKAREFHSRRSISPLRDIDVKFSGRDISGFPSFYSPNNQKTCDATSMRANMSLPVSPCSSPLRQPRNSNTNCLPSPSHPYYAPVVPVNHSPPVNHATSPMRSSGMVHTTDPWHEMAQLKIQSPYGSPKRF</sequence>
<comment type="caution">
    <text evidence="12">The sequence shown here is derived from an EMBL/GenBank/DDBJ whole genome shotgun (WGS) entry which is preliminary data.</text>
</comment>
<keyword evidence="4 9" id="KW-0547">Nucleotide-binding</keyword>
<feature type="compositionally biased region" description="Low complexity" evidence="10">
    <location>
        <begin position="69"/>
        <end position="80"/>
    </location>
</feature>
<dbReference type="GO" id="GO:0005737">
    <property type="term" value="C:cytoplasm"/>
    <property type="evidence" value="ECO:0007669"/>
    <property type="project" value="TreeGrafter"/>
</dbReference>
<feature type="region of interest" description="Disordered" evidence="10">
    <location>
        <begin position="1"/>
        <end position="82"/>
    </location>
</feature>
<dbReference type="PROSITE" id="PS50011">
    <property type="entry name" value="PROTEIN_KINASE_DOM"/>
    <property type="match status" value="1"/>
</dbReference>
<dbReference type="SUPFAM" id="SSF56112">
    <property type="entry name" value="Protein kinase-like (PK-like)"/>
    <property type="match status" value="1"/>
</dbReference>
<evidence type="ECO:0000256" key="8">
    <source>
        <dbReference type="ARBA" id="ARBA00048329"/>
    </source>
</evidence>
<comment type="similarity">
    <text evidence="1">Belongs to the protein kinase superfamily. STE Ser/Thr protein kinase family. MAP kinase kinase kinase subfamily.</text>
</comment>
<dbReference type="PANTHER" id="PTHR48016:SF8">
    <property type="entry name" value="MITOGEN-ACTIVATED PROTEIN KINASE KINASE KINASE 3"/>
    <property type="match status" value="1"/>
</dbReference>
<keyword evidence="5" id="KW-0418">Kinase</keyword>
<feature type="compositionally biased region" description="Polar residues" evidence="10">
    <location>
        <begin position="489"/>
        <end position="499"/>
    </location>
</feature>
<protein>
    <recommendedName>
        <fullName evidence="2">mitogen-activated protein kinase kinase kinase</fullName>
        <ecNumber evidence="2">2.7.11.25</ecNumber>
    </recommendedName>
</protein>
<organism evidence="12 13">
    <name type="scientific">Rhynchospora breviuscula</name>
    <dbReference type="NCBI Taxonomy" id="2022672"/>
    <lineage>
        <taxon>Eukaryota</taxon>
        <taxon>Viridiplantae</taxon>
        <taxon>Streptophyta</taxon>
        <taxon>Embryophyta</taxon>
        <taxon>Tracheophyta</taxon>
        <taxon>Spermatophyta</taxon>
        <taxon>Magnoliopsida</taxon>
        <taxon>Liliopsida</taxon>
        <taxon>Poales</taxon>
        <taxon>Cyperaceae</taxon>
        <taxon>Cyperoideae</taxon>
        <taxon>Rhynchosporeae</taxon>
        <taxon>Rhynchospora</taxon>
    </lineage>
</organism>
<dbReference type="PANTHER" id="PTHR48016">
    <property type="entry name" value="MAP KINASE KINASE KINASE SSK2-RELATED-RELATED"/>
    <property type="match status" value="1"/>
</dbReference>
<dbReference type="FunFam" id="1.10.510.10:FF:000186">
    <property type="entry name" value="Mitogen-activated protein kinase kinase kinase"/>
    <property type="match status" value="1"/>
</dbReference>
<comment type="catalytic activity">
    <reaction evidence="8">
        <text>L-seryl-[protein] + ATP = O-phospho-L-seryl-[protein] + ADP + H(+)</text>
        <dbReference type="Rhea" id="RHEA:17989"/>
        <dbReference type="Rhea" id="RHEA-COMP:9863"/>
        <dbReference type="Rhea" id="RHEA-COMP:11604"/>
        <dbReference type="ChEBI" id="CHEBI:15378"/>
        <dbReference type="ChEBI" id="CHEBI:29999"/>
        <dbReference type="ChEBI" id="CHEBI:30616"/>
        <dbReference type="ChEBI" id="CHEBI:83421"/>
        <dbReference type="ChEBI" id="CHEBI:456216"/>
        <dbReference type="EC" id="2.7.11.25"/>
    </reaction>
</comment>
<dbReference type="InterPro" id="IPR011009">
    <property type="entry name" value="Kinase-like_dom_sf"/>
</dbReference>
<dbReference type="AlphaFoldDB" id="A0A9Q0HSJ7"/>
<evidence type="ECO:0000313" key="13">
    <source>
        <dbReference type="Proteomes" id="UP001151287"/>
    </source>
</evidence>
<dbReference type="GO" id="GO:0004709">
    <property type="term" value="F:MAP kinase kinase kinase activity"/>
    <property type="evidence" value="ECO:0007669"/>
    <property type="project" value="UniProtKB-EC"/>
</dbReference>
<dbReference type="Pfam" id="PF00069">
    <property type="entry name" value="Pkinase"/>
    <property type="match status" value="1"/>
</dbReference>
<comment type="catalytic activity">
    <reaction evidence="7">
        <text>L-threonyl-[protein] + ATP = O-phospho-L-threonyl-[protein] + ADP + H(+)</text>
        <dbReference type="Rhea" id="RHEA:46608"/>
        <dbReference type="Rhea" id="RHEA-COMP:11060"/>
        <dbReference type="Rhea" id="RHEA-COMP:11605"/>
        <dbReference type="ChEBI" id="CHEBI:15378"/>
        <dbReference type="ChEBI" id="CHEBI:30013"/>
        <dbReference type="ChEBI" id="CHEBI:30616"/>
        <dbReference type="ChEBI" id="CHEBI:61977"/>
        <dbReference type="ChEBI" id="CHEBI:456216"/>
        <dbReference type="EC" id="2.7.11.25"/>
    </reaction>
</comment>
<feature type="compositionally biased region" description="Polar residues" evidence="10">
    <location>
        <begin position="39"/>
        <end position="51"/>
    </location>
</feature>
<dbReference type="CDD" id="cd06632">
    <property type="entry name" value="STKc_MEKK1_plant"/>
    <property type="match status" value="1"/>
</dbReference>
<evidence type="ECO:0000256" key="3">
    <source>
        <dbReference type="ARBA" id="ARBA00022679"/>
    </source>
</evidence>
<evidence type="ECO:0000259" key="11">
    <source>
        <dbReference type="PROSITE" id="PS50011"/>
    </source>
</evidence>
<dbReference type="PROSITE" id="PS00107">
    <property type="entry name" value="PROTEIN_KINASE_ATP"/>
    <property type="match status" value="1"/>
</dbReference>
<dbReference type="InterPro" id="IPR050538">
    <property type="entry name" value="MAP_kinase_kinase_kinase"/>
</dbReference>
<feature type="binding site" evidence="9">
    <location>
        <position position="254"/>
    </location>
    <ligand>
        <name>ATP</name>
        <dbReference type="ChEBI" id="CHEBI:30616"/>
    </ligand>
</feature>
<feature type="domain" description="Protein kinase" evidence="11">
    <location>
        <begin position="225"/>
        <end position="481"/>
    </location>
</feature>
<dbReference type="OrthoDB" id="266718at2759"/>
<keyword evidence="13" id="KW-1185">Reference proteome</keyword>
<dbReference type="Gene3D" id="1.10.510.10">
    <property type="entry name" value="Transferase(Phosphotransferase) domain 1"/>
    <property type="match status" value="1"/>
</dbReference>
<evidence type="ECO:0000256" key="9">
    <source>
        <dbReference type="PROSITE-ProRule" id="PRU10141"/>
    </source>
</evidence>
<reference evidence="12" key="1">
    <citation type="journal article" date="2022" name="Cell">
        <title>Repeat-based holocentromeres influence genome architecture and karyotype evolution.</title>
        <authorList>
            <person name="Hofstatter P.G."/>
            <person name="Thangavel G."/>
            <person name="Lux T."/>
            <person name="Neumann P."/>
            <person name="Vondrak T."/>
            <person name="Novak P."/>
            <person name="Zhang M."/>
            <person name="Costa L."/>
            <person name="Castellani M."/>
            <person name="Scott A."/>
            <person name="Toegelov H."/>
            <person name="Fuchs J."/>
            <person name="Mata-Sucre Y."/>
            <person name="Dias Y."/>
            <person name="Vanzela A.L.L."/>
            <person name="Huettel B."/>
            <person name="Almeida C.C.S."/>
            <person name="Simkova H."/>
            <person name="Souza G."/>
            <person name="Pedrosa-Harand A."/>
            <person name="Macas J."/>
            <person name="Mayer K.F.X."/>
            <person name="Houben A."/>
            <person name="Marques A."/>
        </authorList>
    </citation>
    <scope>NUCLEOTIDE SEQUENCE</scope>
    <source>
        <strain evidence="12">RhyBre1mFocal</strain>
    </source>
</reference>
<feature type="region of interest" description="Disordered" evidence="10">
    <location>
        <begin position="489"/>
        <end position="510"/>
    </location>
</feature>
<evidence type="ECO:0000256" key="10">
    <source>
        <dbReference type="SAM" id="MobiDB-lite"/>
    </source>
</evidence>
<evidence type="ECO:0000256" key="2">
    <source>
        <dbReference type="ARBA" id="ARBA00012406"/>
    </source>
</evidence>
<dbReference type="EC" id="2.7.11.25" evidence="2"/>
<dbReference type="InterPro" id="IPR017441">
    <property type="entry name" value="Protein_kinase_ATP_BS"/>
</dbReference>
<evidence type="ECO:0000256" key="1">
    <source>
        <dbReference type="ARBA" id="ARBA00006529"/>
    </source>
</evidence>
<dbReference type="SMART" id="SM00220">
    <property type="entry name" value="S_TKc"/>
    <property type="match status" value="1"/>
</dbReference>
<dbReference type="GO" id="GO:0005524">
    <property type="term" value="F:ATP binding"/>
    <property type="evidence" value="ECO:0007669"/>
    <property type="project" value="UniProtKB-UniRule"/>
</dbReference>
<evidence type="ECO:0000313" key="12">
    <source>
        <dbReference type="EMBL" id="KAJ1696390.1"/>
    </source>
</evidence>
<name>A0A9Q0HSJ7_9POAL</name>
<gene>
    <name evidence="12" type="ORF">LUZ63_004902</name>
</gene>
<keyword evidence="3" id="KW-0808">Transferase</keyword>
<dbReference type="EMBL" id="JAMQYH010000002">
    <property type="protein sequence ID" value="KAJ1696390.1"/>
    <property type="molecule type" value="Genomic_DNA"/>
</dbReference>
<dbReference type="Proteomes" id="UP001151287">
    <property type="component" value="Unassembled WGS sequence"/>
</dbReference>
<feature type="compositionally biased region" description="Low complexity" evidence="10">
    <location>
        <begin position="7"/>
        <end position="28"/>
    </location>
</feature>
<evidence type="ECO:0000256" key="6">
    <source>
        <dbReference type="ARBA" id="ARBA00022840"/>
    </source>
</evidence>
<accession>A0A9Q0HSJ7</accession>
<evidence type="ECO:0000256" key="7">
    <source>
        <dbReference type="ARBA" id="ARBA00047559"/>
    </source>
</evidence>
<evidence type="ECO:0000256" key="4">
    <source>
        <dbReference type="ARBA" id="ARBA00022741"/>
    </source>
</evidence>
<dbReference type="InterPro" id="IPR000719">
    <property type="entry name" value="Prot_kinase_dom"/>
</dbReference>
<keyword evidence="6 9" id="KW-0067">ATP-binding</keyword>
<evidence type="ECO:0000256" key="5">
    <source>
        <dbReference type="ARBA" id="ARBA00022777"/>
    </source>
</evidence>
<proteinExistence type="inferred from homology"/>